<evidence type="ECO:0000313" key="3">
    <source>
        <dbReference type="Proteomes" id="UP000231960"/>
    </source>
</evidence>
<dbReference type="OrthoDB" id="9795565at2"/>
<dbReference type="InterPro" id="IPR027417">
    <property type="entry name" value="P-loop_NTPase"/>
</dbReference>
<dbReference type="Gene3D" id="3.40.50.300">
    <property type="entry name" value="P-loop containing nucleotide triphosphate hydrolases"/>
    <property type="match status" value="1"/>
</dbReference>
<reference evidence="2 3" key="1">
    <citation type="submission" date="2017-06" db="EMBL/GenBank/DDBJ databases">
        <title>Description of Avrilella dinanensis gen. nov. sp. nov.</title>
        <authorList>
            <person name="Leyer C."/>
            <person name="Sassi M."/>
            <person name="Minet J."/>
            <person name="Kayal S."/>
            <person name="Cattoir V."/>
        </authorList>
    </citation>
    <scope>NUCLEOTIDE SEQUENCE [LARGE SCALE GENOMIC DNA]</scope>
    <source>
        <strain evidence="2 3">UR159</strain>
    </source>
</reference>
<evidence type="ECO:0000259" key="1">
    <source>
        <dbReference type="Pfam" id="PF13166"/>
    </source>
</evidence>
<dbReference type="RefSeq" id="WP_100677682.1">
    <property type="nucleotide sequence ID" value="NZ_NIPO01000001.1"/>
</dbReference>
<feature type="domain" description="Protein CR006 P-loop" evidence="1">
    <location>
        <begin position="26"/>
        <end position="768"/>
    </location>
</feature>
<dbReference type="AlphaFoldDB" id="A0A2M9R5I5"/>
<dbReference type="Proteomes" id="UP000231960">
    <property type="component" value="Unassembled WGS sequence"/>
</dbReference>
<evidence type="ECO:0000313" key="2">
    <source>
        <dbReference type="EMBL" id="PJR04119.1"/>
    </source>
</evidence>
<dbReference type="SUPFAM" id="SSF52540">
    <property type="entry name" value="P-loop containing nucleoside triphosphate hydrolases"/>
    <property type="match status" value="1"/>
</dbReference>
<organism evidence="2 3">
    <name type="scientific">Avrilella dinanensis</name>
    <dbReference type="NCBI Taxonomy" id="2008672"/>
    <lineage>
        <taxon>Bacteria</taxon>
        <taxon>Pseudomonadati</taxon>
        <taxon>Bacteroidota</taxon>
        <taxon>Flavobacteriia</taxon>
        <taxon>Flavobacteriales</taxon>
        <taxon>Flavobacteriaceae</taxon>
        <taxon>Avrilella</taxon>
    </lineage>
</organism>
<gene>
    <name evidence="2" type="ORF">CDL10_05960</name>
</gene>
<dbReference type="Pfam" id="PF13166">
    <property type="entry name" value="AAA_13"/>
    <property type="match status" value="1"/>
</dbReference>
<proteinExistence type="predicted"/>
<name>A0A2M9R5I5_9FLAO</name>
<dbReference type="InterPro" id="IPR026866">
    <property type="entry name" value="CR006_AAA"/>
</dbReference>
<dbReference type="EMBL" id="NIPO01000001">
    <property type="protein sequence ID" value="PJR04119.1"/>
    <property type="molecule type" value="Genomic_DNA"/>
</dbReference>
<sequence>MITKFKSINNLAVFQNFNWDTAIRDDGNNIVLFKPINILYGRNYSGKTTLSRIVRALEIGNISDKYENPQFEVSIQDIADTTQNNLTAHGKKIRVFNEDFVKDNLRFIVNSDESITPFAIIGGNATIEEEIQTLKHDLGSNEEANETGFYLELKNATTIANTALQAYQTENSSLSQQLNHKATNNPNGIKYKSEKFGDQNYNINKLQNDISTVLETSFLPLTDTEITEKQNLLNERTNADIPTIVKPNLDLNTLNTKAKELVTKSISSSNKIEQLLKDAILNRWVKDGRQIHKDKLEQCAFCGNDISENRWNELDSHFDEESEKLEIEINVLISQVENSIRDIDSQLQIDKSAFYSKFHSDLDRLISLKQNIVDKIKIELNRIITSLKERKDDLLNTKEYIDIIDNSKRIQWCWEIFEKYKNEANGYSNSLGSEQTEAKKLLRLREVSDFVTTIQYSNATARIQTLKETSENETQGKQAVEEKIRQQITQIEDKERLMKDEEKGALKVNEYLNNFFGHDFLTLQALGDADVSGGKKIRFEIVRNGKKSHHLSEGECSLIAFCYFMAKLEDVDTKGSKPIIWIDDPISSLDSNHIFFVYSLINAEIIAKQEFEQIFISTHNLDFLKYLKRLPSALNKNQSAYFLITREKESSKIKIMPRYLKDYVTEFNFLFHQIYLCSTANADDEIQHNLFYNFGNNTRKFLEAFLYYKYPNAVEKDDKLIRFFGGNRQASSLTDRINNEFSHLEALFEKGMTPIDIPEMKKTATFILDKIKEKDSEQYEALLLSIGVEVLAESETPQS</sequence>
<accession>A0A2M9R5I5</accession>
<keyword evidence="3" id="KW-1185">Reference proteome</keyword>
<comment type="caution">
    <text evidence="2">The sequence shown here is derived from an EMBL/GenBank/DDBJ whole genome shotgun (WGS) entry which is preliminary data.</text>
</comment>
<protein>
    <recommendedName>
        <fullName evidence="1">Protein CR006 P-loop domain-containing protein</fullName>
    </recommendedName>
</protein>